<gene>
    <name evidence="1" type="ORF">Mal52_48810</name>
</gene>
<evidence type="ECO:0000313" key="2">
    <source>
        <dbReference type="Proteomes" id="UP000319383"/>
    </source>
</evidence>
<dbReference type="KEGG" id="sdyn:Mal52_48810"/>
<reference evidence="1 2" key="1">
    <citation type="submission" date="2019-02" db="EMBL/GenBank/DDBJ databases">
        <title>Deep-cultivation of Planctomycetes and their phenomic and genomic characterization uncovers novel biology.</title>
        <authorList>
            <person name="Wiegand S."/>
            <person name="Jogler M."/>
            <person name="Boedeker C."/>
            <person name="Pinto D."/>
            <person name="Vollmers J."/>
            <person name="Rivas-Marin E."/>
            <person name="Kohn T."/>
            <person name="Peeters S.H."/>
            <person name="Heuer A."/>
            <person name="Rast P."/>
            <person name="Oberbeckmann S."/>
            <person name="Bunk B."/>
            <person name="Jeske O."/>
            <person name="Meyerdierks A."/>
            <person name="Storesund J.E."/>
            <person name="Kallscheuer N."/>
            <person name="Luecker S."/>
            <person name="Lage O.M."/>
            <person name="Pohl T."/>
            <person name="Merkel B.J."/>
            <person name="Hornburger P."/>
            <person name="Mueller R.-W."/>
            <person name="Bruemmer F."/>
            <person name="Labrenz M."/>
            <person name="Spormann A.M."/>
            <person name="Op den Camp H."/>
            <person name="Overmann J."/>
            <person name="Amann R."/>
            <person name="Jetten M.S.M."/>
            <person name="Mascher T."/>
            <person name="Medema M.H."/>
            <person name="Devos D.P."/>
            <person name="Kaster A.-K."/>
            <person name="Ovreas L."/>
            <person name="Rohde M."/>
            <person name="Galperin M.Y."/>
            <person name="Jogler C."/>
        </authorList>
    </citation>
    <scope>NUCLEOTIDE SEQUENCE [LARGE SCALE GENOMIC DNA]</scope>
    <source>
        <strain evidence="1 2">Mal52</strain>
    </source>
</reference>
<evidence type="ECO:0008006" key="3">
    <source>
        <dbReference type="Google" id="ProtNLM"/>
    </source>
</evidence>
<organism evidence="1 2">
    <name type="scientific">Symmachiella dynata</name>
    <dbReference type="NCBI Taxonomy" id="2527995"/>
    <lineage>
        <taxon>Bacteria</taxon>
        <taxon>Pseudomonadati</taxon>
        <taxon>Planctomycetota</taxon>
        <taxon>Planctomycetia</taxon>
        <taxon>Planctomycetales</taxon>
        <taxon>Planctomycetaceae</taxon>
        <taxon>Symmachiella</taxon>
    </lineage>
</organism>
<protein>
    <recommendedName>
        <fullName evidence="3">General stress protein 17M-like domain-containing protein</fullName>
    </recommendedName>
</protein>
<dbReference type="EMBL" id="CP036276">
    <property type="protein sequence ID" value="QDU46362.1"/>
    <property type="molecule type" value="Genomic_DNA"/>
</dbReference>
<proteinExistence type="predicted"/>
<name>A0A517ZV50_9PLAN</name>
<accession>A0A517ZV50</accession>
<evidence type="ECO:0000313" key="1">
    <source>
        <dbReference type="EMBL" id="QDU46362.1"/>
    </source>
</evidence>
<dbReference type="Proteomes" id="UP000319383">
    <property type="component" value="Chromosome"/>
</dbReference>
<keyword evidence="2" id="KW-1185">Reference proteome</keyword>
<sequence length="193" mass="19898">MTRITGPRDGILNVLAIGENMSTSINHEPIRAGIFTTVENADRAVTKLLDAGFEKEEITVICSDESKEQHFGSMRQSEGISKTDQQGVGKSGVIGGALGALVSLAGVATTGGMGIVAVGPIFAGGLTGTLLGIFVGSGVENELARFYDQEVTQGNILVAVDLPDDDPQKAGRLKQAGQILEESGASSLPLSEG</sequence>
<dbReference type="AlphaFoldDB" id="A0A517ZV50"/>